<evidence type="ECO:0000313" key="4">
    <source>
        <dbReference type="Proteomes" id="UP001612928"/>
    </source>
</evidence>
<evidence type="ECO:0008006" key="5">
    <source>
        <dbReference type="Google" id="ProtNLM"/>
    </source>
</evidence>
<keyword evidence="2" id="KW-0812">Transmembrane</keyword>
<dbReference type="RefSeq" id="WP_397022402.1">
    <property type="nucleotide sequence ID" value="NZ_JBITMB010000005.1"/>
</dbReference>
<keyword evidence="2" id="KW-0472">Membrane</keyword>
<reference evidence="3 4" key="1">
    <citation type="submission" date="2024-10" db="EMBL/GenBank/DDBJ databases">
        <title>The Natural Products Discovery Center: Release of the First 8490 Sequenced Strains for Exploring Actinobacteria Biosynthetic Diversity.</title>
        <authorList>
            <person name="Kalkreuter E."/>
            <person name="Kautsar S.A."/>
            <person name="Yang D."/>
            <person name="Bader C.D."/>
            <person name="Teijaro C.N."/>
            <person name="Fluegel L."/>
            <person name="Davis C.M."/>
            <person name="Simpson J.R."/>
            <person name="Lauterbach L."/>
            <person name="Steele A.D."/>
            <person name="Gui C."/>
            <person name="Meng S."/>
            <person name="Li G."/>
            <person name="Viehrig K."/>
            <person name="Ye F."/>
            <person name="Su P."/>
            <person name="Kiefer A.F."/>
            <person name="Nichols A."/>
            <person name="Cepeda A.J."/>
            <person name="Yan W."/>
            <person name="Fan B."/>
            <person name="Jiang Y."/>
            <person name="Adhikari A."/>
            <person name="Zheng C.-J."/>
            <person name="Schuster L."/>
            <person name="Cowan T.M."/>
            <person name="Smanski M.J."/>
            <person name="Chevrette M.G."/>
            <person name="De Carvalho L.P.S."/>
            <person name="Shen B."/>
        </authorList>
    </citation>
    <scope>NUCLEOTIDE SEQUENCE [LARGE SCALE GENOMIC DNA]</scope>
    <source>
        <strain evidence="3 4">NPDC049503</strain>
    </source>
</reference>
<sequence length="214" mass="22963">MSQRRSGLLSGLVVGFIAMLLGAAAYAACATFFYRLPHEARWFAGDPAVVFPAALSFVAGLVIGLAAWAVRTRSLLLPMAALLYAVGARALGSVAGAVGLRWEQGFPISGLQEEAARAGLALWSVAQTSWQFWATVGAAAVPAFLLTLVRVLRMRRKTTTAETREARTLEAEERPDPEYRDPFEPLQRPRPTSTAAAGLFTPPDPGKDVPPVTR</sequence>
<protein>
    <recommendedName>
        <fullName evidence="5">DUF3995 domain-containing protein</fullName>
    </recommendedName>
</protein>
<dbReference type="Proteomes" id="UP001612928">
    <property type="component" value="Unassembled WGS sequence"/>
</dbReference>
<feature type="transmembrane region" description="Helical" evidence="2">
    <location>
        <begin position="82"/>
        <end position="102"/>
    </location>
</feature>
<dbReference type="EMBL" id="JBITMB010000005">
    <property type="protein sequence ID" value="MFI7442427.1"/>
    <property type="molecule type" value="Genomic_DNA"/>
</dbReference>
<evidence type="ECO:0000256" key="1">
    <source>
        <dbReference type="SAM" id="MobiDB-lite"/>
    </source>
</evidence>
<keyword evidence="2" id="KW-1133">Transmembrane helix</keyword>
<keyword evidence="4" id="KW-1185">Reference proteome</keyword>
<comment type="caution">
    <text evidence="3">The sequence shown here is derived from an EMBL/GenBank/DDBJ whole genome shotgun (WGS) entry which is preliminary data.</text>
</comment>
<organism evidence="3 4">
    <name type="scientific">Nonomuraea indica</name>
    <dbReference type="NCBI Taxonomy" id="1581193"/>
    <lineage>
        <taxon>Bacteria</taxon>
        <taxon>Bacillati</taxon>
        <taxon>Actinomycetota</taxon>
        <taxon>Actinomycetes</taxon>
        <taxon>Streptosporangiales</taxon>
        <taxon>Streptosporangiaceae</taxon>
        <taxon>Nonomuraea</taxon>
    </lineage>
</organism>
<feature type="region of interest" description="Disordered" evidence="1">
    <location>
        <begin position="160"/>
        <end position="214"/>
    </location>
</feature>
<gene>
    <name evidence="3" type="ORF">ACIBP5_20875</name>
</gene>
<feature type="transmembrane region" description="Helical" evidence="2">
    <location>
        <begin position="130"/>
        <end position="149"/>
    </location>
</feature>
<evidence type="ECO:0000313" key="3">
    <source>
        <dbReference type="EMBL" id="MFI7442427.1"/>
    </source>
</evidence>
<evidence type="ECO:0000256" key="2">
    <source>
        <dbReference type="SAM" id="Phobius"/>
    </source>
</evidence>
<feature type="transmembrane region" description="Helical" evidence="2">
    <location>
        <begin position="51"/>
        <end position="70"/>
    </location>
</feature>
<name>A0ABW8A6M1_9ACTN</name>
<feature type="compositionally biased region" description="Basic and acidic residues" evidence="1">
    <location>
        <begin position="162"/>
        <end position="183"/>
    </location>
</feature>
<proteinExistence type="predicted"/>
<accession>A0ABW8A6M1</accession>